<keyword evidence="8 11" id="KW-0739">Sodium transport</keyword>
<comment type="subcellular location">
    <subcellularLocation>
        <location evidence="1">Membrane</location>
        <topology evidence="1">Multi-pass membrane protein</topology>
    </subcellularLocation>
</comment>
<feature type="transmembrane region" description="Helical" evidence="14">
    <location>
        <begin position="204"/>
        <end position="227"/>
    </location>
</feature>
<evidence type="ECO:0000256" key="11">
    <source>
        <dbReference type="RuleBase" id="RU003722"/>
    </source>
</evidence>
<dbReference type="Pfam" id="PF00999">
    <property type="entry name" value="Na_H_Exchanger"/>
    <property type="match status" value="1"/>
</dbReference>
<evidence type="ECO:0000256" key="13">
    <source>
        <dbReference type="SAM" id="MobiDB-lite"/>
    </source>
</evidence>
<dbReference type="GO" id="GO:0005768">
    <property type="term" value="C:endosome"/>
    <property type="evidence" value="ECO:0007669"/>
    <property type="project" value="TreeGrafter"/>
</dbReference>
<dbReference type="PRINTS" id="PR01084">
    <property type="entry name" value="NAHEXCHNGR"/>
</dbReference>
<evidence type="ECO:0000256" key="4">
    <source>
        <dbReference type="ARBA" id="ARBA00022989"/>
    </source>
</evidence>
<feature type="transmembrane region" description="Helical" evidence="14">
    <location>
        <begin position="35"/>
        <end position="53"/>
    </location>
</feature>
<evidence type="ECO:0000256" key="12">
    <source>
        <dbReference type="SAM" id="Coils"/>
    </source>
</evidence>
<name>A0A8T2VK01_CERRI</name>
<feature type="transmembrane region" description="Helical" evidence="14">
    <location>
        <begin position="261"/>
        <end position="279"/>
    </location>
</feature>
<feature type="coiled-coil region" evidence="12">
    <location>
        <begin position="442"/>
        <end position="476"/>
    </location>
</feature>
<feature type="domain" description="Cation/H+ exchanger transmembrane" evidence="15">
    <location>
        <begin position="21"/>
        <end position="420"/>
    </location>
</feature>
<dbReference type="GO" id="GO:0098719">
    <property type="term" value="P:sodium ion import across plasma membrane"/>
    <property type="evidence" value="ECO:0007669"/>
    <property type="project" value="TreeGrafter"/>
</dbReference>
<keyword evidence="3 11" id="KW-0812">Transmembrane</keyword>
<comment type="catalytic activity">
    <reaction evidence="9">
        <text>Na(+)(in) + H(+)(out) = Na(+)(out) + H(+)(in)</text>
        <dbReference type="Rhea" id="RHEA:29419"/>
        <dbReference type="ChEBI" id="CHEBI:15378"/>
        <dbReference type="ChEBI" id="CHEBI:29101"/>
    </reaction>
</comment>
<keyword evidence="5" id="KW-0915">Sodium</keyword>
<gene>
    <name evidence="16" type="ORF">KP509_02G091800</name>
</gene>
<keyword evidence="11" id="KW-0050">Antiport</keyword>
<protein>
    <recommendedName>
        <fullName evidence="11">Sodium/hydrogen exchanger</fullName>
    </recommendedName>
</protein>
<evidence type="ECO:0000256" key="10">
    <source>
        <dbReference type="ARBA" id="ARBA00047912"/>
    </source>
</evidence>
<evidence type="ECO:0000256" key="1">
    <source>
        <dbReference type="ARBA" id="ARBA00004141"/>
    </source>
</evidence>
<comment type="similarity">
    <text evidence="11">Belongs to the monovalent cation:proton antiporter 1 (CPA1) transporter (TC 2.A.36) family.</text>
</comment>
<dbReference type="PANTHER" id="PTHR10110">
    <property type="entry name" value="SODIUM/HYDROGEN EXCHANGER"/>
    <property type="match status" value="1"/>
</dbReference>
<feature type="transmembrane region" description="Helical" evidence="14">
    <location>
        <begin position="325"/>
        <end position="344"/>
    </location>
</feature>
<dbReference type="InterPro" id="IPR006153">
    <property type="entry name" value="Cation/H_exchanger_TM"/>
</dbReference>
<evidence type="ECO:0000256" key="3">
    <source>
        <dbReference type="ARBA" id="ARBA00022692"/>
    </source>
</evidence>
<dbReference type="NCBIfam" id="TIGR00840">
    <property type="entry name" value="b_cpa1"/>
    <property type="match status" value="1"/>
</dbReference>
<feature type="compositionally biased region" description="Polar residues" evidence="13">
    <location>
        <begin position="508"/>
        <end position="518"/>
    </location>
</feature>
<evidence type="ECO:0000313" key="17">
    <source>
        <dbReference type="Proteomes" id="UP000825935"/>
    </source>
</evidence>
<keyword evidence="2 11" id="KW-0813">Transport</keyword>
<evidence type="ECO:0000256" key="5">
    <source>
        <dbReference type="ARBA" id="ARBA00023053"/>
    </source>
</evidence>
<feature type="transmembrane region" description="Helical" evidence="14">
    <location>
        <begin position="73"/>
        <end position="91"/>
    </location>
</feature>
<keyword evidence="17" id="KW-1185">Reference proteome</keyword>
<proteinExistence type="inferred from homology"/>
<evidence type="ECO:0000313" key="16">
    <source>
        <dbReference type="EMBL" id="KAH7444789.1"/>
    </source>
</evidence>
<dbReference type="GO" id="GO:0015386">
    <property type="term" value="F:potassium:proton antiporter activity"/>
    <property type="evidence" value="ECO:0007669"/>
    <property type="project" value="TreeGrafter"/>
</dbReference>
<comment type="catalytic activity">
    <reaction evidence="10">
        <text>K(+)(in) + H(+)(out) = K(+)(out) + H(+)(in)</text>
        <dbReference type="Rhea" id="RHEA:29467"/>
        <dbReference type="ChEBI" id="CHEBI:15378"/>
        <dbReference type="ChEBI" id="CHEBI:29103"/>
    </reaction>
</comment>
<feature type="transmembrane region" description="Helical" evidence="14">
    <location>
        <begin position="6"/>
        <end position="28"/>
    </location>
</feature>
<dbReference type="PANTHER" id="PTHR10110:SF187">
    <property type="entry name" value="SODIUM_HYDROGEN EXCHANGER"/>
    <property type="match status" value="1"/>
</dbReference>
<dbReference type="GO" id="GO:0015385">
    <property type="term" value="F:sodium:proton antiporter activity"/>
    <property type="evidence" value="ECO:0007669"/>
    <property type="project" value="InterPro"/>
</dbReference>
<dbReference type="GO" id="GO:0005886">
    <property type="term" value="C:plasma membrane"/>
    <property type="evidence" value="ECO:0007669"/>
    <property type="project" value="TreeGrafter"/>
</dbReference>
<evidence type="ECO:0000256" key="14">
    <source>
        <dbReference type="SAM" id="Phobius"/>
    </source>
</evidence>
<feature type="transmembrane region" description="Helical" evidence="14">
    <location>
        <begin position="394"/>
        <end position="414"/>
    </location>
</feature>
<feature type="transmembrane region" description="Helical" evidence="14">
    <location>
        <begin position="291"/>
        <end position="313"/>
    </location>
</feature>
<evidence type="ECO:0000256" key="7">
    <source>
        <dbReference type="ARBA" id="ARBA00023136"/>
    </source>
</evidence>
<dbReference type="AlphaFoldDB" id="A0A8T2VK01"/>
<sequence length="544" mass="60641">MEGPDVASISITIQIIMLVLTFITGHLLRRKKIMVIHEASAALILGVLAGLVVRASGEKGGFKDWMNFNNEFFFYFLLPPIIFESGWSLNLKPFFGNFGAICTFAFAGTLISTFGIGILMYLFGLFKWTYSMPFLVCLSFGALISATDPVTVLSIFHELGTDADLYAYVFGESVLNDAVAIVMYKTVLSFISGTVSNRGVLQAVSFFFITFVGSFSIGALAGVLSALLFKYGGFQDKRLGIIESCLVVLFPYLAYNVADALELSGIVSILFAGITMKYYTAPNLSSQAQKITTSFFQMLSKLSETFVFIYIGLGTFLDKQSWNRFGFTFFTIVSILIARTLNVYPMSALINRFRPESRKIHRNQQHALCFSGLRGAMAFALARQSVTDLPSGHGYVLLTATLLTIFFSVLLIGGMTSYALKLLRIECHGPEHEDTEIGERTSEEMEEIVQNQSEVKNKAKAKNTELTKTKDKISEKLRKFKSDTSFTTLNTKYLKPFLQADPRDDASEINQVQEQSQHFPRPPVSYEDEDNFSESTALLRNSQR</sequence>
<keyword evidence="4 14" id="KW-1133">Transmembrane helix</keyword>
<reference evidence="16" key="1">
    <citation type="submission" date="2021-08" db="EMBL/GenBank/DDBJ databases">
        <title>WGS assembly of Ceratopteris richardii.</title>
        <authorList>
            <person name="Marchant D.B."/>
            <person name="Chen G."/>
            <person name="Jenkins J."/>
            <person name="Shu S."/>
            <person name="Leebens-Mack J."/>
            <person name="Grimwood J."/>
            <person name="Schmutz J."/>
            <person name="Soltis P."/>
            <person name="Soltis D."/>
            <person name="Chen Z.-H."/>
        </authorList>
    </citation>
    <scope>NUCLEOTIDE SEQUENCE</scope>
    <source>
        <strain evidence="16">Whitten #5841</strain>
        <tissue evidence="16">Leaf</tissue>
    </source>
</reference>
<dbReference type="Gene3D" id="6.10.140.1330">
    <property type="match status" value="1"/>
</dbReference>
<feature type="transmembrane region" description="Helical" evidence="14">
    <location>
        <begin position="98"/>
        <end position="124"/>
    </location>
</feature>
<evidence type="ECO:0000256" key="9">
    <source>
        <dbReference type="ARBA" id="ARBA00047524"/>
    </source>
</evidence>
<keyword evidence="6 11" id="KW-0406">Ion transport</keyword>
<evidence type="ECO:0000256" key="2">
    <source>
        <dbReference type="ARBA" id="ARBA00022448"/>
    </source>
</evidence>
<evidence type="ECO:0000259" key="15">
    <source>
        <dbReference type="Pfam" id="PF00999"/>
    </source>
</evidence>
<evidence type="ECO:0000256" key="6">
    <source>
        <dbReference type="ARBA" id="ARBA00023065"/>
    </source>
</evidence>
<comment type="caution">
    <text evidence="16">The sequence shown here is derived from an EMBL/GenBank/DDBJ whole genome shotgun (WGS) entry which is preliminary data.</text>
</comment>
<evidence type="ECO:0000256" key="8">
    <source>
        <dbReference type="ARBA" id="ARBA00023201"/>
    </source>
</evidence>
<dbReference type="InterPro" id="IPR018422">
    <property type="entry name" value="Cation/H_exchanger_CPA1"/>
</dbReference>
<dbReference type="InterPro" id="IPR004709">
    <property type="entry name" value="NaH_exchanger"/>
</dbReference>
<feature type="compositionally biased region" description="Polar residues" evidence="13">
    <location>
        <begin position="533"/>
        <end position="544"/>
    </location>
</feature>
<organism evidence="16 17">
    <name type="scientific">Ceratopteris richardii</name>
    <name type="common">Triangle waterfern</name>
    <dbReference type="NCBI Taxonomy" id="49495"/>
    <lineage>
        <taxon>Eukaryota</taxon>
        <taxon>Viridiplantae</taxon>
        <taxon>Streptophyta</taxon>
        <taxon>Embryophyta</taxon>
        <taxon>Tracheophyta</taxon>
        <taxon>Polypodiopsida</taxon>
        <taxon>Polypodiidae</taxon>
        <taxon>Polypodiales</taxon>
        <taxon>Pteridineae</taxon>
        <taxon>Pteridaceae</taxon>
        <taxon>Parkerioideae</taxon>
        <taxon>Ceratopteris</taxon>
    </lineage>
</organism>
<accession>A0A8T2VK01</accession>
<dbReference type="Proteomes" id="UP000825935">
    <property type="component" value="Chromosome 2"/>
</dbReference>
<dbReference type="OMA" id="TENKHIR"/>
<dbReference type="GO" id="GO:0051453">
    <property type="term" value="P:regulation of intracellular pH"/>
    <property type="evidence" value="ECO:0007669"/>
    <property type="project" value="TreeGrafter"/>
</dbReference>
<dbReference type="OrthoDB" id="196264at2759"/>
<feature type="transmembrane region" description="Helical" evidence="14">
    <location>
        <begin position="365"/>
        <end position="382"/>
    </location>
</feature>
<keyword evidence="7 14" id="KW-0472">Membrane</keyword>
<keyword evidence="12" id="KW-0175">Coiled coil</keyword>
<dbReference type="EMBL" id="CM035407">
    <property type="protein sequence ID" value="KAH7444789.1"/>
    <property type="molecule type" value="Genomic_DNA"/>
</dbReference>
<feature type="region of interest" description="Disordered" evidence="13">
    <location>
        <begin position="499"/>
        <end position="544"/>
    </location>
</feature>